<dbReference type="Pfam" id="PF08571">
    <property type="entry name" value="Yos1"/>
    <property type="match status" value="1"/>
</dbReference>
<reference evidence="2" key="1">
    <citation type="submission" date="2020-11" db="EMBL/GenBank/DDBJ databases">
        <authorList>
            <person name="Tran Van P."/>
        </authorList>
    </citation>
    <scope>NUCLEOTIDE SEQUENCE</scope>
</reference>
<accession>A0A7R9JBU8</accession>
<dbReference type="AlphaFoldDB" id="A0A7R9JBU8"/>
<feature type="chain" id="PRO_5031034087" evidence="1">
    <location>
        <begin position="19"/>
        <end position="201"/>
    </location>
</feature>
<proteinExistence type="predicted"/>
<keyword evidence="1" id="KW-0732">Signal</keyword>
<evidence type="ECO:0000256" key="1">
    <source>
        <dbReference type="SAM" id="SignalP"/>
    </source>
</evidence>
<dbReference type="EMBL" id="OE184078">
    <property type="protein sequence ID" value="CAD7576297.1"/>
    <property type="molecule type" value="Genomic_DNA"/>
</dbReference>
<name>A0A7R9JBU8_TIMCA</name>
<feature type="signal peptide" evidence="1">
    <location>
        <begin position="1"/>
        <end position="18"/>
    </location>
</feature>
<evidence type="ECO:0000313" key="2">
    <source>
        <dbReference type="EMBL" id="CAD7576297.1"/>
    </source>
</evidence>
<protein>
    <submittedName>
        <fullName evidence="2">(California timema) hypothetical protein</fullName>
    </submittedName>
</protein>
<gene>
    <name evidence="2" type="ORF">TCMB3V08_LOCUS8869</name>
</gene>
<organism evidence="2">
    <name type="scientific">Timema californicum</name>
    <name type="common">California timema</name>
    <name type="synonym">Walking stick</name>
    <dbReference type="NCBI Taxonomy" id="61474"/>
    <lineage>
        <taxon>Eukaryota</taxon>
        <taxon>Metazoa</taxon>
        <taxon>Ecdysozoa</taxon>
        <taxon>Arthropoda</taxon>
        <taxon>Hexapoda</taxon>
        <taxon>Insecta</taxon>
        <taxon>Pterygota</taxon>
        <taxon>Neoptera</taxon>
        <taxon>Polyneoptera</taxon>
        <taxon>Phasmatodea</taxon>
        <taxon>Timematodea</taxon>
        <taxon>Timematoidea</taxon>
        <taxon>Timematidae</taxon>
        <taxon>Timema</taxon>
    </lineage>
</organism>
<dbReference type="InterPro" id="IPR013880">
    <property type="entry name" value="Yos1"/>
</dbReference>
<sequence>MAFTLWNLFEASLLCLNAVCVLHEERFLAKSCIRIVYLCDVTLARGVDSCIGNHMTKCRSVRIVGLDRCSLLVALVTMDTEATSHASLVRCLTGNCFSTIVSSVEHRLTQIIRSTLGHMIANAAIKSTSQGNATYSSPMTSLVLTDSSQLTALGSYQTKLCIPMLDHMNSKNMCLAAWVGERTTISKDSESSPPLSPRFFI</sequence>